<keyword evidence="1" id="KW-0346">Stress response</keyword>
<feature type="compositionally biased region" description="Basic and acidic residues" evidence="4">
    <location>
        <begin position="130"/>
        <end position="173"/>
    </location>
</feature>
<evidence type="ECO:0000256" key="1">
    <source>
        <dbReference type="ARBA" id="ARBA00023016"/>
    </source>
</evidence>
<evidence type="ECO:0000313" key="7">
    <source>
        <dbReference type="Proteomes" id="UP000295252"/>
    </source>
</evidence>
<evidence type="ECO:0000256" key="2">
    <source>
        <dbReference type="PROSITE-ProRule" id="PRU00285"/>
    </source>
</evidence>
<protein>
    <recommendedName>
        <fullName evidence="5">SHSP domain-containing protein</fullName>
    </recommendedName>
</protein>
<evidence type="ECO:0000256" key="4">
    <source>
        <dbReference type="SAM" id="MobiDB-lite"/>
    </source>
</evidence>
<keyword evidence="7" id="KW-1185">Reference proteome</keyword>
<dbReference type="OMA" id="THEQHCH"/>
<dbReference type="EMBL" id="HG739176">
    <property type="protein sequence ID" value="CDP14851.1"/>
    <property type="molecule type" value="Genomic_DNA"/>
</dbReference>
<sequence length="235" mass="26776">MANMLGAGGRGAAADRRSPHDVIFEEIVPSSGWTEDKDRHCLIIDLPGFKMDEVKLRVDNYGHLLVSGERQVNGIKHIRFQQSYRVPDNSDIQEATAKFEDEILYMIIPKTATAENESNREKVTVPQTDHIQEESQQKNDLDRDHQVIDDDQDKIDNHQRTEKGSSEDPKKEEDCDGEPEEEFHDARKESVWNESSLLETLRLQLKKNTGIVVTAVLAFSLGVFVCQKFQTNPEN</sequence>
<feature type="compositionally biased region" description="Acidic residues" evidence="4">
    <location>
        <begin position="174"/>
        <end position="183"/>
    </location>
</feature>
<gene>
    <name evidence="6" type="ORF">GSCOC_T00042320001</name>
</gene>
<dbReference type="PROSITE" id="PS01031">
    <property type="entry name" value="SHSP"/>
    <property type="match status" value="1"/>
</dbReference>
<evidence type="ECO:0000313" key="6">
    <source>
        <dbReference type="EMBL" id="CDP14851.1"/>
    </source>
</evidence>
<dbReference type="Gramene" id="CDP14851">
    <property type="protein sequence ID" value="CDP14851"/>
    <property type="gene ID" value="GSCOC_T00042320001"/>
</dbReference>
<evidence type="ECO:0000256" key="3">
    <source>
        <dbReference type="RuleBase" id="RU003616"/>
    </source>
</evidence>
<feature type="domain" description="SHSP" evidence="5">
    <location>
        <begin position="22"/>
        <end position="126"/>
    </location>
</feature>
<dbReference type="CDD" id="cd06464">
    <property type="entry name" value="ACD_sHsps-like"/>
    <property type="match status" value="1"/>
</dbReference>
<dbReference type="InterPro" id="IPR008978">
    <property type="entry name" value="HSP20-like_chaperone"/>
</dbReference>
<feature type="region of interest" description="Disordered" evidence="4">
    <location>
        <begin position="114"/>
        <end position="188"/>
    </location>
</feature>
<dbReference type="PANTHER" id="PTHR11527">
    <property type="entry name" value="HEAT-SHOCK PROTEIN 20 FAMILY MEMBER"/>
    <property type="match status" value="1"/>
</dbReference>
<dbReference type="Gene3D" id="2.60.40.790">
    <property type="match status" value="1"/>
</dbReference>
<dbReference type="Pfam" id="PF00011">
    <property type="entry name" value="HSP20"/>
    <property type="match status" value="1"/>
</dbReference>
<reference evidence="7" key="1">
    <citation type="journal article" date="2014" name="Science">
        <title>The coffee genome provides insight into the convergent evolution of caffeine biosynthesis.</title>
        <authorList>
            <person name="Denoeud F."/>
            <person name="Carretero-Paulet L."/>
            <person name="Dereeper A."/>
            <person name="Droc G."/>
            <person name="Guyot R."/>
            <person name="Pietrella M."/>
            <person name="Zheng C."/>
            <person name="Alberti A."/>
            <person name="Anthony F."/>
            <person name="Aprea G."/>
            <person name="Aury J.M."/>
            <person name="Bento P."/>
            <person name="Bernard M."/>
            <person name="Bocs S."/>
            <person name="Campa C."/>
            <person name="Cenci A."/>
            <person name="Combes M.C."/>
            <person name="Crouzillat D."/>
            <person name="Da Silva C."/>
            <person name="Daddiego L."/>
            <person name="De Bellis F."/>
            <person name="Dussert S."/>
            <person name="Garsmeur O."/>
            <person name="Gayraud T."/>
            <person name="Guignon V."/>
            <person name="Jahn K."/>
            <person name="Jamilloux V."/>
            <person name="Joet T."/>
            <person name="Labadie K."/>
            <person name="Lan T."/>
            <person name="Leclercq J."/>
            <person name="Lepelley M."/>
            <person name="Leroy T."/>
            <person name="Li L.T."/>
            <person name="Librado P."/>
            <person name="Lopez L."/>
            <person name="Munoz A."/>
            <person name="Noel B."/>
            <person name="Pallavicini A."/>
            <person name="Perrotta G."/>
            <person name="Poncet V."/>
            <person name="Pot D."/>
            <person name="Priyono X."/>
            <person name="Rigoreau M."/>
            <person name="Rouard M."/>
            <person name="Rozas J."/>
            <person name="Tranchant-Dubreuil C."/>
            <person name="VanBuren R."/>
            <person name="Zhang Q."/>
            <person name="Andrade A.C."/>
            <person name="Argout X."/>
            <person name="Bertrand B."/>
            <person name="de Kochko A."/>
            <person name="Graziosi G."/>
            <person name="Henry R.J."/>
            <person name="Jayarama X."/>
            <person name="Ming R."/>
            <person name="Nagai C."/>
            <person name="Rounsley S."/>
            <person name="Sankoff D."/>
            <person name="Giuliano G."/>
            <person name="Albert V.A."/>
            <person name="Wincker P."/>
            <person name="Lashermes P."/>
        </authorList>
    </citation>
    <scope>NUCLEOTIDE SEQUENCE [LARGE SCALE GENOMIC DNA]</scope>
    <source>
        <strain evidence="7">cv. DH200-94</strain>
    </source>
</reference>
<dbReference type="InParanoid" id="A0A068V2H1"/>
<dbReference type="OrthoDB" id="1431247at2759"/>
<organism evidence="6 7">
    <name type="scientific">Coffea canephora</name>
    <name type="common">Robusta coffee</name>
    <dbReference type="NCBI Taxonomy" id="49390"/>
    <lineage>
        <taxon>Eukaryota</taxon>
        <taxon>Viridiplantae</taxon>
        <taxon>Streptophyta</taxon>
        <taxon>Embryophyta</taxon>
        <taxon>Tracheophyta</taxon>
        <taxon>Spermatophyta</taxon>
        <taxon>Magnoliopsida</taxon>
        <taxon>eudicotyledons</taxon>
        <taxon>Gunneridae</taxon>
        <taxon>Pentapetalae</taxon>
        <taxon>asterids</taxon>
        <taxon>lamiids</taxon>
        <taxon>Gentianales</taxon>
        <taxon>Rubiaceae</taxon>
        <taxon>Ixoroideae</taxon>
        <taxon>Gardenieae complex</taxon>
        <taxon>Bertiereae - Coffeeae clade</taxon>
        <taxon>Coffeeae</taxon>
        <taxon>Coffea</taxon>
    </lineage>
</organism>
<dbReference type="InterPro" id="IPR002068">
    <property type="entry name" value="A-crystallin/Hsp20_dom"/>
</dbReference>
<dbReference type="SUPFAM" id="SSF49764">
    <property type="entry name" value="HSP20-like chaperones"/>
    <property type="match status" value="1"/>
</dbReference>
<dbReference type="PhylomeDB" id="A0A068V2H1"/>
<evidence type="ECO:0000259" key="5">
    <source>
        <dbReference type="PROSITE" id="PS01031"/>
    </source>
</evidence>
<proteinExistence type="inferred from homology"/>
<comment type="similarity">
    <text evidence="2 3">Belongs to the small heat shock protein (HSP20) family.</text>
</comment>
<dbReference type="InterPro" id="IPR031107">
    <property type="entry name" value="Small_HSP"/>
</dbReference>
<dbReference type="AlphaFoldDB" id="A0A068V2H1"/>
<dbReference type="STRING" id="49390.A0A068V2H1"/>
<name>A0A068V2H1_COFCA</name>
<dbReference type="Proteomes" id="UP000295252">
    <property type="component" value="Chromosome VI"/>
</dbReference>
<accession>A0A068V2H1</accession>